<feature type="region of interest" description="Disordered" evidence="8">
    <location>
        <begin position="1316"/>
        <end position="1363"/>
    </location>
</feature>
<feature type="coiled-coil region" evidence="7">
    <location>
        <begin position="1014"/>
        <end position="1041"/>
    </location>
</feature>
<dbReference type="GO" id="GO:0008017">
    <property type="term" value="F:microtubule binding"/>
    <property type="evidence" value="ECO:0007669"/>
    <property type="project" value="InterPro"/>
</dbReference>
<dbReference type="PROSITE" id="PS50067">
    <property type="entry name" value="KINESIN_MOTOR_2"/>
    <property type="match status" value="1"/>
</dbReference>
<evidence type="ECO:0000256" key="4">
    <source>
        <dbReference type="ARBA" id="ARBA00022840"/>
    </source>
</evidence>
<dbReference type="EMBL" id="JADGJD010000405">
    <property type="protein sequence ID" value="KAJ3051356.1"/>
    <property type="molecule type" value="Genomic_DNA"/>
</dbReference>
<evidence type="ECO:0000256" key="2">
    <source>
        <dbReference type="ARBA" id="ARBA00022490"/>
    </source>
</evidence>
<proteinExistence type="inferred from homology"/>
<feature type="coiled-coil region" evidence="7">
    <location>
        <begin position="278"/>
        <end position="363"/>
    </location>
</feature>
<feature type="coiled-coil region" evidence="7">
    <location>
        <begin position="483"/>
        <end position="579"/>
    </location>
</feature>
<feature type="region of interest" description="Disordered" evidence="8">
    <location>
        <begin position="1461"/>
        <end position="1496"/>
    </location>
</feature>
<dbReference type="Proteomes" id="UP001212841">
    <property type="component" value="Unassembled WGS sequence"/>
</dbReference>
<evidence type="ECO:0000256" key="6">
    <source>
        <dbReference type="PROSITE-ProRule" id="PRU00283"/>
    </source>
</evidence>
<dbReference type="InterPro" id="IPR036961">
    <property type="entry name" value="Kinesin_motor_dom_sf"/>
</dbReference>
<feature type="region of interest" description="Disordered" evidence="8">
    <location>
        <begin position="1538"/>
        <end position="1557"/>
    </location>
</feature>
<feature type="coiled-coil region" evidence="7">
    <location>
        <begin position="1177"/>
        <end position="1223"/>
    </location>
</feature>
<dbReference type="InterPro" id="IPR027640">
    <property type="entry name" value="Kinesin-like_fam"/>
</dbReference>
<comment type="similarity">
    <text evidence="6">Belongs to the TRAFAC class myosin-kinesin ATPase superfamily. Kinesin family.</text>
</comment>
<dbReference type="GO" id="GO:0005737">
    <property type="term" value="C:cytoplasm"/>
    <property type="evidence" value="ECO:0007669"/>
    <property type="project" value="UniProtKB-SubCell"/>
</dbReference>
<sequence length="1557" mass="172656">MGSAAAYAGGGMEPYITPDPCDGIIPRAVLHIFQELHRMHPANESGGRPDSEWEITVSFLEIYNEDLIDLLNVRKGPAAAFGGLVGSGGGIPITIREHPGGGIVWAGAKEIVAETPEEVLRLLIAGLEFRQTNTTDMNKTSSRSHAIFALSLRQHRFIPSSTTEGDFQITVSKFNFVDLAGSERLKRTNAVGDRAKEGIAINSGLLALGNVVGALASSSGPGASDRHVPYRDSKLTRLLQDSLGGNSQTVMIATISPTTADLAETLNTLKWATRGRSIKNAAHVNQEYNSEVRALREEVARLKSELGGRAIPTNCSTSTNLLTNLQLENTQLRSLLSQAQTSVTKLRTANEILQNEMALLQGEAAMRIYAPSPTPSMMSDRWETESVGSIAESERRGSFSGVGEGLRSATAEVALGVRAVSPFPHARNGSRAGSPLPPGASTSSIPLPSSASTSSIPIPRRYTRPRPPTAIPNAHEMGKEALVDEYERIIRKLRFEIREVTASGKRYLEDFEKQRAKEETEGKVRELETVIDLERREVETLSARVKQLEGERKVERAEVEDLMNRVEELEQQLHAEVQKEVQRDFSNGGAQNRPALKPESIYEAEGANEKSAVFIPEITPEPSDSSLHSLITTLETNIRHQTRTASNREEYISKLETEMRELDAMCNSQRKIIADCREKISDGEKRERKVEEYIRGLESRIAQSGSAGGWDLGDEFSPRDEKTAEAWLRVGELEVVVHDLKRELDRTKKATAPIAIKTAEEEPVTPLSATASTAIDGSLSMDGNPPPYSDATVPRLDTALNESLDFHRNEPLRQQYARDLRKSLEEGGQKIMEAKIRSLEELVDSLRQERDTFEAVGSEAQICVESLSTENANLRQRLDVLMSKVDEIKELHRKEQGMVAELRAQLQQREHNMNELQLALKGKKADQERQELDNTHLRDLIHGLERYQEQLLLDLDRARNLEETAKGNRSELDSAGMTTDRNAPASETLHHPVVSTAPSGDREAPVRLQTDTAVTILETALREKELAYADLEKALADSHAKWQVQMAAKVGEVLRLERHIADGDEGVKNLRNDVAQLVLERDELKRSNVAKGLEVGELKALMHMKTEELEALKELLESSRRVEAAIREELCDVKRERDTLTTRVSELQEEASMELLESHLKSMDLAIAEVSAPHEEIRQLQVENRALQTQIQKLKSEVEAQSNANAQTERQLADLRITDLENDLRGVQELNDRKDMQITHLEWELLKVQEKVTQMTDLEVVGKHEDLSRLQQASVTEVSLEALSDISEDRSNLRAEVERLRAHIAALEMVRRRSVGAEGRRRVVPPDPAISTPTEAAPANTLTPPRRKRRNSATSTSADRLQRSTHAELEELVSNLSVQLNAAERSIRKEQDGGREAATINAAATVELRQLKDRVERQVAEIAELKFAATRANKEAEEAKSEVRQATIDLADMERAFNTLRKEKETGSSIGRKKPLPTPPQSRETTPSRPNVTETVAPVIDIDLMPSLLYEELTSPGGKTLQNGNGIPGYLLLDTQSPRYFADLAQGREGNPPPPPG</sequence>
<feature type="coiled-coil region" evidence="7">
    <location>
        <begin position="1283"/>
        <end position="1310"/>
    </location>
</feature>
<evidence type="ECO:0000256" key="1">
    <source>
        <dbReference type="ARBA" id="ARBA00004496"/>
    </source>
</evidence>
<feature type="compositionally biased region" description="Polar residues" evidence="8">
    <location>
        <begin position="1481"/>
        <end position="1494"/>
    </location>
</feature>
<keyword evidence="11" id="KW-1185">Reference proteome</keyword>
<dbReference type="PANTHER" id="PTHR47969">
    <property type="entry name" value="CHROMOSOME-ASSOCIATED KINESIN KIF4A-RELATED"/>
    <property type="match status" value="1"/>
</dbReference>
<feature type="non-terminal residue" evidence="10">
    <location>
        <position position="1"/>
    </location>
</feature>
<comment type="caution">
    <text evidence="10">The sequence shown here is derived from an EMBL/GenBank/DDBJ whole genome shotgun (WGS) entry which is preliminary data.</text>
</comment>
<dbReference type="GO" id="GO:0007052">
    <property type="term" value="P:mitotic spindle organization"/>
    <property type="evidence" value="ECO:0007669"/>
    <property type="project" value="TreeGrafter"/>
</dbReference>
<keyword evidence="3" id="KW-0547">Nucleotide-binding</keyword>
<evidence type="ECO:0000259" key="9">
    <source>
        <dbReference type="PROSITE" id="PS50067"/>
    </source>
</evidence>
<dbReference type="PRINTS" id="PR00380">
    <property type="entry name" value="KINESINHEAVY"/>
</dbReference>
<dbReference type="GO" id="GO:0005524">
    <property type="term" value="F:ATP binding"/>
    <property type="evidence" value="ECO:0007669"/>
    <property type="project" value="UniProtKB-KW"/>
</dbReference>
<comment type="subcellular location">
    <subcellularLocation>
        <location evidence="1">Cytoplasm</location>
    </subcellularLocation>
</comment>
<dbReference type="GO" id="GO:0005875">
    <property type="term" value="C:microtubule associated complex"/>
    <property type="evidence" value="ECO:0007669"/>
    <property type="project" value="TreeGrafter"/>
</dbReference>
<keyword evidence="4" id="KW-0067">ATP-binding</keyword>
<dbReference type="GO" id="GO:0007018">
    <property type="term" value="P:microtubule-based movement"/>
    <property type="evidence" value="ECO:0007669"/>
    <property type="project" value="InterPro"/>
</dbReference>
<dbReference type="Pfam" id="PF00225">
    <property type="entry name" value="Kinesin"/>
    <property type="match status" value="1"/>
</dbReference>
<feature type="region of interest" description="Disordered" evidence="8">
    <location>
        <begin position="423"/>
        <end position="476"/>
    </location>
</feature>
<evidence type="ECO:0000256" key="8">
    <source>
        <dbReference type="SAM" id="MobiDB-lite"/>
    </source>
</evidence>
<evidence type="ECO:0000256" key="5">
    <source>
        <dbReference type="ARBA" id="ARBA00023054"/>
    </source>
</evidence>
<gene>
    <name evidence="10" type="ORF">HK097_007652</name>
</gene>
<dbReference type="SUPFAM" id="SSF52540">
    <property type="entry name" value="P-loop containing nucleoside triphosphate hydrolases"/>
    <property type="match status" value="1"/>
</dbReference>
<evidence type="ECO:0000256" key="3">
    <source>
        <dbReference type="ARBA" id="ARBA00022741"/>
    </source>
</evidence>
<evidence type="ECO:0000313" key="11">
    <source>
        <dbReference type="Proteomes" id="UP001212841"/>
    </source>
</evidence>
<dbReference type="PROSITE" id="PS00411">
    <property type="entry name" value="KINESIN_MOTOR_1"/>
    <property type="match status" value="1"/>
</dbReference>
<organism evidence="10 11">
    <name type="scientific">Rhizophlyctis rosea</name>
    <dbReference type="NCBI Taxonomy" id="64517"/>
    <lineage>
        <taxon>Eukaryota</taxon>
        <taxon>Fungi</taxon>
        <taxon>Fungi incertae sedis</taxon>
        <taxon>Chytridiomycota</taxon>
        <taxon>Chytridiomycota incertae sedis</taxon>
        <taxon>Chytridiomycetes</taxon>
        <taxon>Rhizophlyctidales</taxon>
        <taxon>Rhizophlyctidaceae</taxon>
        <taxon>Rhizophlyctis</taxon>
    </lineage>
</organism>
<dbReference type="InterPro" id="IPR027417">
    <property type="entry name" value="P-loop_NTPase"/>
</dbReference>
<reference evidence="10" key="1">
    <citation type="submission" date="2020-05" db="EMBL/GenBank/DDBJ databases">
        <title>Phylogenomic resolution of chytrid fungi.</title>
        <authorList>
            <person name="Stajich J.E."/>
            <person name="Amses K."/>
            <person name="Simmons R."/>
            <person name="Seto K."/>
            <person name="Myers J."/>
            <person name="Bonds A."/>
            <person name="Quandt C.A."/>
            <person name="Barry K."/>
            <person name="Liu P."/>
            <person name="Grigoriev I."/>
            <person name="Longcore J.E."/>
            <person name="James T.Y."/>
        </authorList>
    </citation>
    <scope>NUCLEOTIDE SEQUENCE</scope>
    <source>
        <strain evidence="10">JEL0318</strain>
    </source>
</reference>
<name>A0AAD5SBB3_9FUNG</name>
<dbReference type="InterPro" id="IPR019821">
    <property type="entry name" value="Kinesin_motor_CS"/>
</dbReference>
<feature type="region of interest" description="Disordered" evidence="8">
    <location>
        <begin position="965"/>
        <end position="1004"/>
    </location>
</feature>
<dbReference type="Gene3D" id="3.40.850.10">
    <property type="entry name" value="Kinesin motor domain"/>
    <property type="match status" value="1"/>
</dbReference>
<feature type="coiled-coil region" evidence="7">
    <location>
        <begin position="829"/>
        <end position="964"/>
    </location>
</feature>
<evidence type="ECO:0000256" key="7">
    <source>
        <dbReference type="SAM" id="Coils"/>
    </source>
</evidence>
<feature type="coiled-coil region" evidence="7">
    <location>
        <begin position="1067"/>
        <end position="1129"/>
    </location>
</feature>
<dbReference type="InterPro" id="IPR001752">
    <property type="entry name" value="Kinesin_motor_dom"/>
</dbReference>
<keyword evidence="5 7" id="KW-0175">Coiled coil</keyword>
<protein>
    <recommendedName>
        <fullName evidence="9">Kinesin motor domain-containing protein</fullName>
    </recommendedName>
</protein>
<comment type="caution">
    <text evidence="6">Lacks conserved residue(s) required for the propagation of feature annotation.</text>
</comment>
<accession>A0AAD5SBB3</accession>
<feature type="domain" description="Kinesin motor" evidence="9">
    <location>
        <begin position="1"/>
        <end position="278"/>
    </location>
</feature>
<dbReference type="SMART" id="SM00129">
    <property type="entry name" value="KISc"/>
    <property type="match status" value="1"/>
</dbReference>
<keyword evidence="2" id="KW-0963">Cytoplasm</keyword>
<feature type="compositionally biased region" description="Low complexity" evidence="8">
    <location>
        <begin position="440"/>
        <end position="460"/>
    </location>
</feature>
<dbReference type="GO" id="GO:0051231">
    <property type="term" value="P:spindle elongation"/>
    <property type="evidence" value="ECO:0007669"/>
    <property type="project" value="TreeGrafter"/>
</dbReference>
<evidence type="ECO:0000313" key="10">
    <source>
        <dbReference type="EMBL" id="KAJ3051356.1"/>
    </source>
</evidence>
<dbReference type="PANTHER" id="PTHR47969:SF15">
    <property type="entry name" value="CHROMOSOME-ASSOCIATED KINESIN KIF4A-RELATED"/>
    <property type="match status" value="1"/>
</dbReference>
<dbReference type="GO" id="GO:0003777">
    <property type="term" value="F:microtubule motor activity"/>
    <property type="evidence" value="ECO:0007669"/>
    <property type="project" value="InterPro"/>
</dbReference>